<keyword evidence="3" id="KW-1185">Reference proteome</keyword>
<feature type="region of interest" description="Disordered" evidence="1">
    <location>
        <begin position="302"/>
        <end position="343"/>
    </location>
</feature>
<organism evidence="2 3">
    <name type="scientific">Eleginops maclovinus</name>
    <name type="common">Patagonian blennie</name>
    <name type="synonym">Eleginus maclovinus</name>
    <dbReference type="NCBI Taxonomy" id="56733"/>
    <lineage>
        <taxon>Eukaryota</taxon>
        <taxon>Metazoa</taxon>
        <taxon>Chordata</taxon>
        <taxon>Craniata</taxon>
        <taxon>Vertebrata</taxon>
        <taxon>Euteleostomi</taxon>
        <taxon>Actinopterygii</taxon>
        <taxon>Neopterygii</taxon>
        <taxon>Teleostei</taxon>
        <taxon>Neoteleostei</taxon>
        <taxon>Acanthomorphata</taxon>
        <taxon>Eupercaria</taxon>
        <taxon>Perciformes</taxon>
        <taxon>Notothenioidei</taxon>
        <taxon>Eleginopidae</taxon>
        <taxon>Eleginops</taxon>
    </lineage>
</organism>
<dbReference type="Pfam" id="PF15093">
    <property type="entry name" value="SPMIP4-like"/>
    <property type="match status" value="1"/>
</dbReference>
<evidence type="ECO:0000256" key="1">
    <source>
        <dbReference type="SAM" id="MobiDB-lite"/>
    </source>
</evidence>
<sequence length="449" mass="50188">MEPKSSPNQGIPTHLNGCYDSGNGGAGVTEHSTSRQRYNNTARNKSKVGLNDQLIPKPTDINVAEKMIKIEIPKAHPYSSHISKFAMFPSFRCPDDPETGVRAASHPFLNPLIPNSAPRVTLLSKAIGGPYRHEILETPIRSTKKAVMWTGEHGFLDHSKPLKGESQVFYPTSPKSVLPNPKMRTFDLTITERTNNMLRDLERTHWVTTYQMHHTGSGPANPLKIDDFQEKIYDITRMNSHNAPLRETSFPVFVPSKPRGGCKRREAGTWSTAAAAAAAEHTNVSSAKNHGTGRPQVITAKYNEATDPDQKGHYQSKYSSGSTEAWRAEPSQEVSPEQQNERKCSLYKGKERDNYMSRETSEQEILAEGRELLCSLPNPCILPRPPVLPGIHQVDRALCLMDLQNSFSKTKAQHNFNRSVTHAAVNLRDNVHTGKKHDFYGINCYYLHG</sequence>
<feature type="region of interest" description="Disordered" evidence="1">
    <location>
        <begin position="1"/>
        <end position="44"/>
    </location>
</feature>
<dbReference type="PANTHER" id="PTHR31393">
    <property type="entry name" value="C5ORF31"/>
    <property type="match status" value="1"/>
</dbReference>
<dbReference type="AlphaFoldDB" id="A0AAN8APD8"/>
<feature type="compositionally biased region" description="Polar residues" evidence="1">
    <location>
        <begin position="1"/>
        <end position="11"/>
    </location>
</feature>
<reference evidence="2 3" key="2">
    <citation type="journal article" date="2023" name="Mol. Biol. Evol.">
        <title>Genomics of Secondarily Temperate Adaptation in the Only Non-Antarctic Icefish.</title>
        <authorList>
            <person name="Rivera-Colon A.G."/>
            <person name="Rayamajhi N."/>
            <person name="Minhas B.F."/>
            <person name="Madrigal G."/>
            <person name="Bilyk K.T."/>
            <person name="Yoon V."/>
            <person name="Hune M."/>
            <person name="Gregory S."/>
            <person name="Cheng C.H.C."/>
            <person name="Catchen J.M."/>
        </authorList>
    </citation>
    <scope>NUCLEOTIDE SEQUENCE [LARGE SCALE GENOMIC DNA]</scope>
    <source>
        <strain evidence="2">JMC-PN-2008</strain>
    </source>
</reference>
<dbReference type="EMBL" id="JAUZQC010000012">
    <property type="protein sequence ID" value="KAK5862407.1"/>
    <property type="molecule type" value="Genomic_DNA"/>
</dbReference>
<dbReference type="GO" id="GO:0005813">
    <property type="term" value="C:centrosome"/>
    <property type="evidence" value="ECO:0007669"/>
    <property type="project" value="TreeGrafter"/>
</dbReference>
<evidence type="ECO:0000313" key="2">
    <source>
        <dbReference type="EMBL" id="KAK5862407.1"/>
    </source>
</evidence>
<proteinExistence type="predicted"/>
<protein>
    <submittedName>
        <fullName evidence="2">Uncharacterized protein</fullName>
    </submittedName>
</protein>
<gene>
    <name evidence="2" type="ORF">PBY51_017807</name>
</gene>
<accession>A0AAN8APD8</accession>
<evidence type="ECO:0000313" key="3">
    <source>
        <dbReference type="Proteomes" id="UP001346869"/>
    </source>
</evidence>
<name>A0AAN8APD8_ELEMC</name>
<comment type="caution">
    <text evidence="2">The sequence shown here is derived from an EMBL/GenBank/DDBJ whole genome shotgun (WGS) entry which is preliminary data.</text>
</comment>
<dbReference type="InterPro" id="IPR027886">
    <property type="entry name" value="SPMIP4"/>
</dbReference>
<reference evidence="2 3" key="1">
    <citation type="journal article" date="2023" name="Genes (Basel)">
        <title>Chromosome-Level Genome Assembly and Circadian Gene Repertoire of the Patagonia Blennie Eleginops maclovinus-The Closest Ancestral Proxy of Antarctic Cryonotothenioids.</title>
        <authorList>
            <person name="Cheng C.C."/>
            <person name="Rivera-Colon A.G."/>
            <person name="Minhas B.F."/>
            <person name="Wilson L."/>
            <person name="Rayamajhi N."/>
            <person name="Vargas-Chacoff L."/>
            <person name="Catchen J.M."/>
        </authorList>
    </citation>
    <scope>NUCLEOTIDE SEQUENCE [LARGE SCALE GENOMIC DNA]</scope>
    <source>
        <strain evidence="2">JMC-PN-2008</strain>
    </source>
</reference>
<dbReference type="Proteomes" id="UP001346869">
    <property type="component" value="Unassembled WGS sequence"/>
</dbReference>
<dbReference type="PANTHER" id="PTHR31393:SF2">
    <property type="entry name" value="CHROMOSOME 7 OPEN READING FRAME 31"/>
    <property type="match status" value="1"/>
</dbReference>